<evidence type="ECO:0000313" key="3">
    <source>
        <dbReference type="Proteomes" id="UP001295463"/>
    </source>
</evidence>
<dbReference type="Proteomes" id="UP001295463">
    <property type="component" value="Chromosome"/>
</dbReference>
<reference evidence="2 3" key="1">
    <citation type="submission" date="2022-03" db="EMBL/GenBank/DDBJ databases">
        <authorList>
            <person name="Koch H."/>
        </authorList>
    </citation>
    <scope>NUCLEOTIDE SEQUENCE [LARGE SCALE GENOMIC DNA]</scope>
    <source>
        <strain evidence="2 3">G1</strain>
    </source>
</reference>
<evidence type="ECO:0000313" key="2">
    <source>
        <dbReference type="EMBL" id="CAH2030645.1"/>
    </source>
</evidence>
<proteinExistence type="inferred from homology"/>
<dbReference type="RefSeq" id="WP_305731564.1">
    <property type="nucleotide sequence ID" value="NZ_OW150024.1"/>
</dbReference>
<name>A0ABM9D7E2_9BACT</name>
<comment type="similarity">
    <text evidence="1">Belongs to the UPF0751 family.</text>
</comment>
<organism evidence="2 3">
    <name type="scientific">Trichlorobacter ammonificans</name>
    <dbReference type="NCBI Taxonomy" id="2916410"/>
    <lineage>
        <taxon>Bacteria</taxon>
        <taxon>Pseudomonadati</taxon>
        <taxon>Thermodesulfobacteriota</taxon>
        <taxon>Desulfuromonadia</taxon>
        <taxon>Geobacterales</taxon>
        <taxon>Geobacteraceae</taxon>
        <taxon>Trichlorobacter</taxon>
    </lineage>
</organism>
<keyword evidence="3" id="KW-1185">Reference proteome</keyword>
<dbReference type="InterPro" id="IPR016772">
    <property type="entry name" value="UCP020408"/>
</dbReference>
<evidence type="ECO:0000256" key="1">
    <source>
        <dbReference type="ARBA" id="ARBA00007189"/>
    </source>
</evidence>
<dbReference type="EMBL" id="OW150024">
    <property type="protein sequence ID" value="CAH2030645.1"/>
    <property type="molecule type" value="Genomic_DNA"/>
</dbReference>
<evidence type="ECO:0008006" key="4">
    <source>
        <dbReference type="Google" id="ProtNLM"/>
    </source>
</evidence>
<sequence length="111" mass="12262">MSIALIGGMDRLGEQYLKEARRLGMELRIFSQSEKNLGTKIGNMDAVVIFTNKVSHQARNEALNSAKKRGIPVFMHHACGVCTLRECLSCLHVALCQNSTNATTGDRERQA</sequence>
<gene>
    <name evidence="2" type="ORF">GEAMG1_0832</name>
</gene>
<dbReference type="Pfam" id="PF10087">
    <property type="entry name" value="DUF2325"/>
    <property type="match status" value="1"/>
</dbReference>
<protein>
    <recommendedName>
        <fullName evidence="4">DUF2325 domain-containing protein</fullName>
    </recommendedName>
</protein>
<accession>A0ABM9D7E2</accession>